<dbReference type="Gene3D" id="1.10.510.10">
    <property type="entry name" value="Transferase(Phosphotransferase) domain 1"/>
    <property type="match status" value="1"/>
</dbReference>
<dbReference type="InterPro" id="IPR011990">
    <property type="entry name" value="TPR-like_helical_dom_sf"/>
</dbReference>
<dbReference type="PANTHER" id="PTHR43289">
    <property type="entry name" value="MITOGEN-ACTIVATED PROTEIN KINASE KINASE KINASE 20-RELATED"/>
    <property type="match status" value="1"/>
</dbReference>
<dbReference type="InterPro" id="IPR027417">
    <property type="entry name" value="P-loop_NTPase"/>
</dbReference>
<dbReference type="PROSITE" id="PS00107">
    <property type="entry name" value="PROTEIN_KINASE_ATP"/>
    <property type="match status" value="1"/>
</dbReference>
<keyword evidence="4 5" id="KW-0067">ATP-binding</keyword>
<dbReference type="GO" id="GO:0005524">
    <property type="term" value="F:ATP binding"/>
    <property type="evidence" value="ECO:0007669"/>
    <property type="project" value="UniProtKB-UniRule"/>
</dbReference>
<protein>
    <submittedName>
        <fullName evidence="8">Serine/threonine-protein kinase PknA</fullName>
    </submittedName>
</protein>
<sequence>MTAPAFAIGPFALHEVLGRGGMGEVWRAVHVAQGVPVAVKVLRGARSIAPRYVAAFRREAERLAALDHPAIVTVLDFGTLSADEARASDGRYVAGSPWIAMELAEGASLAALAPMPWSDVVHVARVLLDALAHAHARGVVHRDLKPANVLVSGCEDGTRADVLLTDFGIAHALDGGEIDDAEIDSDGMVMLAGTPGFMAPEQVRGEWRDFGPWTDLYSLGCTIWTLLAGIEPFAGAAHRVMLAHMTEELPPLPATLEVPDDVRAWIARLARSDLHLRFRRAADAAAALERVAGPRSGRGRAWARRASPSVARTLEVVRTRAASSASTPRAASTVLDAPLTPSPVRQTPPTARTTQRPRSAPPPPKPAFPASWRAERAPLSRMQLVGAGLSLYGAREIPIVDRDVARDALWEALGDVHERRALRVVLLRGASGVGKSRLLRWTLHRAHELGVASTLLATHGPERGVLDGLAPALARHLGCLRLTPDALRARIDALLAIRGEGDALEREALFALLAKVACEPGAAPPGEREATAYALTRALGREARERTLVLGLDDLQWGDETTRLLTNLLRDPDAPPMLVVATVQEEALHVAPETAAAITALEQDAHARALAIGPLGEEDQLSLVQDLLRLEPGLARELVQRTAGNPLFAEQLVGDWVRREILEVRADGFALRAGARVDLPDDLHAVWIARVERLLASRPAVEREALEIAALLGHHVDEAEWTRACELASLPSPRELATALARARLVDLGRDGSGIAFVHGMLRESVLRAAVEAGRRDAQVLVIERLLRERVQAGASDARERLGRLLADTGRDLEAVPLLIDSAHDRRVQSEAATSLALLDLADGCADRAGIADDDPVRGRAWLTRSATLRSIGDYPAALALADRTAARRGVPGWDALAPLALLRRAEVESRIGQIEPARRALTEAHDALLAQGDLINAGQAVWLLGWLDAFTGRLEDALGRFRLIEVFATRQNEPRLSLHLYWAMGFAHLAREDVVEAARVYARAKEIAVAQGSRLALAHVRFGDAALALARGAIDDAIATAEESIALYRSVRSTEQHFAEVVLGMAWARGGRLDLADEVLTRAEESLERHGRHAFAVRVGVVHAAVDAALGRWESARAHLLEGLESASRDGYRETLLAREVIPVIELARAAGREEEARLARELALHHLDLPHTRDERDALAASA</sequence>
<dbReference type="Gene3D" id="1.25.40.10">
    <property type="entry name" value="Tetratricopeptide repeat domain"/>
    <property type="match status" value="1"/>
</dbReference>
<dbReference type="InterPro" id="IPR000719">
    <property type="entry name" value="Prot_kinase_dom"/>
</dbReference>
<evidence type="ECO:0000256" key="1">
    <source>
        <dbReference type="ARBA" id="ARBA00022679"/>
    </source>
</evidence>
<dbReference type="PROSITE" id="PS50011">
    <property type="entry name" value="PROTEIN_KINASE_DOM"/>
    <property type="match status" value="1"/>
</dbReference>
<dbReference type="SUPFAM" id="SSF48452">
    <property type="entry name" value="TPR-like"/>
    <property type="match status" value="2"/>
</dbReference>
<dbReference type="OrthoDB" id="5477118at2"/>
<keyword evidence="3 8" id="KW-0418">Kinase</keyword>
<evidence type="ECO:0000256" key="2">
    <source>
        <dbReference type="ARBA" id="ARBA00022741"/>
    </source>
</evidence>
<dbReference type="Proteomes" id="UP000034883">
    <property type="component" value="Chromosome"/>
</dbReference>
<evidence type="ECO:0000313" key="8">
    <source>
        <dbReference type="EMBL" id="AKF11388.1"/>
    </source>
</evidence>
<dbReference type="AlphaFoldDB" id="A0A0F6YN11"/>
<proteinExistence type="predicted"/>
<feature type="compositionally biased region" description="Low complexity" evidence="6">
    <location>
        <begin position="320"/>
        <end position="334"/>
    </location>
</feature>
<accession>A0A0F6YN11</accession>
<feature type="compositionally biased region" description="Low complexity" evidence="6">
    <location>
        <begin position="343"/>
        <end position="358"/>
    </location>
</feature>
<dbReference type="InterPro" id="IPR017441">
    <property type="entry name" value="Protein_kinase_ATP_BS"/>
</dbReference>
<dbReference type="CDD" id="cd14014">
    <property type="entry name" value="STKc_PknB_like"/>
    <property type="match status" value="1"/>
</dbReference>
<dbReference type="KEGG" id="samy:DB32_008537"/>
<name>A0A0F6YN11_9BACT</name>
<keyword evidence="9" id="KW-1185">Reference proteome</keyword>
<dbReference type="STRING" id="927083.DB32_008537"/>
<dbReference type="EMBL" id="CP011125">
    <property type="protein sequence ID" value="AKF11388.1"/>
    <property type="molecule type" value="Genomic_DNA"/>
</dbReference>
<dbReference type="InterPro" id="IPR011009">
    <property type="entry name" value="Kinase-like_dom_sf"/>
</dbReference>
<dbReference type="Gene3D" id="3.30.200.20">
    <property type="entry name" value="Phosphorylase Kinase, domain 1"/>
    <property type="match status" value="1"/>
</dbReference>
<dbReference type="Pfam" id="PF00069">
    <property type="entry name" value="Pkinase"/>
    <property type="match status" value="1"/>
</dbReference>
<dbReference type="InterPro" id="IPR041664">
    <property type="entry name" value="AAA_16"/>
</dbReference>
<evidence type="ECO:0000313" key="9">
    <source>
        <dbReference type="Proteomes" id="UP000034883"/>
    </source>
</evidence>
<feature type="domain" description="Protein kinase" evidence="7">
    <location>
        <begin position="11"/>
        <end position="291"/>
    </location>
</feature>
<keyword evidence="2 5" id="KW-0547">Nucleotide-binding</keyword>
<dbReference type="InterPro" id="IPR008271">
    <property type="entry name" value="Ser/Thr_kinase_AS"/>
</dbReference>
<reference evidence="8" key="1">
    <citation type="submission" date="2015-03" db="EMBL/GenBank/DDBJ databases">
        <title>Genome assembly of Sandaracinus amylolyticus DSM 53668.</title>
        <authorList>
            <person name="Sharma G."/>
            <person name="Subramanian S."/>
        </authorList>
    </citation>
    <scope>NUCLEOTIDE SEQUENCE [LARGE SCALE GENOMIC DNA]</scope>
    <source>
        <strain evidence="8">DSM 53668</strain>
    </source>
</reference>
<dbReference type="RefSeq" id="WP_053238261.1">
    <property type="nucleotide sequence ID" value="NZ_CP011125.1"/>
</dbReference>
<dbReference type="GO" id="GO:0004674">
    <property type="term" value="F:protein serine/threonine kinase activity"/>
    <property type="evidence" value="ECO:0007669"/>
    <property type="project" value="TreeGrafter"/>
</dbReference>
<evidence type="ECO:0000256" key="5">
    <source>
        <dbReference type="PROSITE-ProRule" id="PRU10141"/>
    </source>
</evidence>
<keyword evidence="1" id="KW-0808">Transferase</keyword>
<dbReference type="SMART" id="SM00220">
    <property type="entry name" value="S_TKc"/>
    <property type="match status" value="1"/>
</dbReference>
<dbReference type="PROSITE" id="PS00108">
    <property type="entry name" value="PROTEIN_KINASE_ST"/>
    <property type="match status" value="1"/>
</dbReference>
<dbReference type="SUPFAM" id="SSF52540">
    <property type="entry name" value="P-loop containing nucleoside triphosphate hydrolases"/>
    <property type="match status" value="1"/>
</dbReference>
<dbReference type="SUPFAM" id="SSF56112">
    <property type="entry name" value="Protein kinase-like (PK-like)"/>
    <property type="match status" value="1"/>
</dbReference>
<evidence type="ECO:0000256" key="4">
    <source>
        <dbReference type="ARBA" id="ARBA00022840"/>
    </source>
</evidence>
<evidence type="ECO:0000259" key="7">
    <source>
        <dbReference type="PROSITE" id="PS50011"/>
    </source>
</evidence>
<feature type="region of interest" description="Disordered" evidence="6">
    <location>
        <begin position="320"/>
        <end position="370"/>
    </location>
</feature>
<organism evidence="8 9">
    <name type="scientific">Sandaracinus amylolyticus</name>
    <dbReference type="NCBI Taxonomy" id="927083"/>
    <lineage>
        <taxon>Bacteria</taxon>
        <taxon>Pseudomonadati</taxon>
        <taxon>Myxococcota</taxon>
        <taxon>Polyangia</taxon>
        <taxon>Polyangiales</taxon>
        <taxon>Sandaracinaceae</taxon>
        <taxon>Sandaracinus</taxon>
    </lineage>
</organism>
<gene>
    <name evidence="8" type="ORF">DB32_008537</name>
</gene>
<dbReference type="Pfam" id="PF13191">
    <property type="entry name" value="AAA_16"/>
    <property type="match status" value="1"/>
</dbReference>
<dbReference type="PANTHER" id="PTHR43289:SF6">
    <property type="entry name" value="SERINE_THREONINE-PROTEIN KINASE NEKL-3"/>
    <property type="match status" value="1"/>
</dbReference>
<evidence type="ECO:0000256" key="6">
    <source>
        <dbReference type="SAM" id="MobiDB-lite"/>
    </source>
</evidence>
<feature type="binding site" evidence="5">
    <location>
        <position position="40"/>
    </location>
    <ligand>
        <name>ATP</name>
        <dbReference type="ChEBI" id="CHEBI:30616"/>
    </ligand>
</feature>
<evidence type="ECO:0000256" key="3">
    <source>
        <dbReference type="ARBA" id="ARBA00022777"/>
    </source>
</evidence>